<dbReference type="GO" id="GO:0046872">
    <property type="term" value="F:metal ion binding"/>
    <property type="evidence" value="ECO:0007669"/>
    <property type="project" value="UniProtKB-KW"/>
</dbReference>
<dbReference type="SUPFAM" id="SSF50022">
    <property type="entry name" value="ISP domain"/>
    <property type="match status" value="1"/>
</dbReference>
<keyword evidence="3" id="KW-0408">Iron</keyword>
<dbReference type="InterPro" id="IPR036922">
    <property type="entry name" value="Rieske_2Fe-2S_sf"/>
</dbReference>
<protein>
    <submittedName>
        <fullName evidence="7">Rieske 2Fe-2S iron-sulphur domain protein</fullName>
    </submittedName>
</protein>
<name>A0A484I900_9ARCH</name>
<dbReference type="PANTHER" id="PTHR21496:SF0">
    <property type="entry name" value="RIESKE DOMAIN-CONTAINING PROTEIN"/>
    <property type="match status" value="1"/>
</dbReference>
<evidence type="ECO:0000313" key="7">
    <source>
        <dbReference type="EMBL" id="VFJ13213.1"/>
    </source>
</evidence>
<accession>A0A484I900</accession>
<evidence type="ECO:0000256" key="5">
    <source>
        <dbReference type="ARBA" id="ARBA00034078"/>
    </source>
</evidence>
<dbReference type="RefSeq" id="WP_134483154.1">
    <property type="nucleotide sequence ID" value="NZ_LR216287.1"/>
</dbReference>
<reference evidence="7 8" key="1">
    <citation type="submission" date="2019-02" db="EMBL/GenBank/DDBJ databases">
        <authorList>
            <person name="Lehtovirta-Morley E L."/>
        </authorList>
    </citation>
    <scope>NUCLEOTIDE SEQUENCE [LARGE SCALE GENOMIC DNA]</scope>
    <source>
        <strain evidence="7">NFRAN1</strain>
    </source>
</reference>
<evidence type="ECO:0000259" key="6">
    <source>
        <dbReference type="PROSITE" id="PS51296"/>
    </source>
</evidence>
<comment type="cofactor">
    <cofactor evidence="5">
        <name>[2Fe-2S] cluster</name>
        <dbReference type="ChEBI" id="CHEBI:190135"/>
    </cofactor>
</comment>
<dbReference type="GO" id="GO:0051537">
    <property type="term" value="F:2 iron, 2 sulfur cluster binding"/>
    <property type="evidence" value="ECO:0007669"/>
    <property type="project" value="UniProtKB-KW"/>
</dbReference>
<evidence type="ECO:0000256" key="2">
    <source>
        <dbReference type="ARBA" id="ARBA00022723"/>
    </source>
</evidence>
<sequence length="119" mass="13774">MIFDTGLKIDDLNSGPFKKITIEKEEIVIGKKNDRIFAFNNICPHKGASLSKGSLNGDNIVCYMHGYEYNIFTGKLEKMKSWKKDSTWVEQNDQWRYSGNLKTYKVHIDRDKILIELGP</sequence>
<keyword evidence="1" id="KW-0001">2Fe-2S</keyword>
<gene>
    <name evidence="7" type="ORF">NFRAN_0891</name>
</gene>
<dbReference type="AlphaFoldDB" id="A0A484I900"/>
<evidence type="ECO:0000256" key="1">
    <source>
        <dbReference type="ARBA" id="ARBA00022714"/>
    </source>
</evidence>
<dbReference type="Proteomes" id="UP000294299">
    <property type="component" value="Chromosome NFRAN"/>
</dbReference>
<evidence type="ECO:0000313" key="8">
    <source>
        <dbReference type="Proteomes" id="UP000294299"/>
    </source>
</evidence>
<dbReference type="InterPro" id="IPR017941">
    <property type="entry name" value="Rieske_2Fe-2S"/>
</dbReference>
<organism evidence="7 8">
    <name type="scientific">Candidatus Nitrosocosmicus franklandianus</name>
    <dbReference type="NCBI Taxonomy" id="1798806"/>
    <lineage>
        <taxon>Archaea</taxon>
        <taxon>Nitrososphaerota</taxon>
        <taxon>Nitrososphaeria</taxon>
        <taxon>Nitrososphaerales</taxon>
        <taxon>Nitrososphaeraceae</taxon>
        <taxon>Candidatus Nitrosocosmicus</taxon>
    </lineage>
</organism>
<evidence type="ECO:0000256" key="3">
    <source>
        <dbReference type="ARBA" id="ARBA00023004"/>
    </source>
</evidence>
<proteinExistence type="predicted"/>
<keyword evidence="2" id="KW-0479">Metal-binding</keyword>
<dbReference type="PANTHER" id="PTHR21496">
    <property type="entry name" value="FERREDOXIN-RELATED"/>
    <property type="match status" value="1"/>
</dbReference>
<dbReference type="Gene3D" id="2.102.10.10">
    <property type="entry name" value="Rieske [2Fe-2S] iron-sulphur domain"/>
    <property type="match status" value="1"/>
</dbReference>
<evidence type="ECO:0000256" key="4">
    <source>
        <dbReference type="ARBA" id="ARBA00023014"/>
    </source>
</evidence>
<dbReference type="Pfam" id="PF00355">
    <property type="entry name" value="Rieske"/>
    <property type="match status" value="1"/>
</dbReference>
<dbReference type="GeneID" id="39420365"/>
<keyword evidence="8" id="KW-1185">Reference proteome</keyword>
<dbReference type="KEGG" id="nfn:NFRAN_0891"/>
<dbReference type="CDD" id="cd03467">
    <property type="entry name" value="Rieske"/>
    <property type="match status" value="1"/>
</dbReference>
<feature type="domain" description="Rieske" evidence="6">
    <location>
        <begin position="4"/>
        <end position="115"/>
    </location>
</feature>
<dbReference type="PROSITE" id="PS51296">
    <property type="entry name" value="RIESKE"/>
    <property type="match status" value="1"/>
</dbReference>
<keyword evidence="4" id="KW-0411">Iron-sulfur</keyword>
<dbReference type="EMBL" id="LR216287">
    <property type="protein sequence ID" value="VFJ13213.1"/>
    <property type="molecule type" value="Genomic_DNA"/>
</dbReference>
<dbReference type="OrthoDB" id="6837at2157"/>